<feature type="domain" description="Lipid A biosynthesis N-terminal" evidence="3">
    <location>
        <begin position="103"/>
        <end position="174"/>
    </location>
</feature>
<sequence length="201" mass="22278">MPHLLAPLLLALSLMIVPASGQAPATIDADSEDVKTLNLQGRIGDLELVREGDELRVQHNGHTLSADEYLAMIEMQQQRRDAGGPLFKLFNITTAFGILWVAIGLLGQVLFTGRMVVQWIVSEKEKRSIVPPIFWYMSLAGATMLMIYFIWRKDIVGVLGQSTGWFIYARNVALLRKTRVTVTRSAAASDETDDHTLAPGQ</sequence>
<gene>
    <name evidence="4" type="ORF">HNQ40_002277</name>
</gene>
<dbReference type="Pfam" id="PF07578">
    <property type="entry name" value="LAB_N"/>
    <property type="match status" value="1"/>
</dbReference>
<feature type="transmembrane region" description="Helical" evidence="1">
    <location>
        <begin position="89"/>
        <end position="112"/>
    </location>
</feature>
<dbReference type="GO" id="GO:0009245">
    <property type="term" value="P:lipid A biosynthetic process"/>
    <property type="evidence" value="ECO:0007669"/>
    <property type="project" value="InterPro"/>
</dbReference>
<keyword evidence="1" id="KW-0472">Membrane</keyword>
<dbReference type="InterPro" id="IPR011499">
    <property type="entry name" value="Lipid_A_biosynth_N"/>
</dbReference>
<feature type="signal peptide" evidence="2">
    <location>
        <begin position="1"/>
        <end position="25"/>
    </location>
</feature>
<evidence type="ECO:0000313" key="4">
    <source>
        <dbReference type="EMBL" id="MBB6430471.1"/>
    </source>
</evidence>
<dbReference type="RefSeq" id="WP_221435501.1">
    <property type="nucleotide sequence ID" value="NZ_JACHGY010000001.1"/>
</dbReference>
<protein>
    <submittedName>
        <fullName evidence="4">Lipid-A-disaccharide synthase-like uncharacterized protein</fullName>
    </submittedName>
</protein>
<feature type="chain" id="PRO_5031339568" evidence="2">
    <location>
        <begin position="26"/>
        <end position="201"/>
    </location>
</feature>
<evidence type="ECO:0000259" key="3">
    <source>
        <dbReference type="SMART" id="SM01259"/>
    </source>
</evidence>
<proteinExistence type="predicted"/>
<keyword evidence="1" id="KW-0812">Transmembrane</keyword>
<keyword evidence="5" id="KW-1185">Reference proteome</keyword>
<evidence type="ECO:0000313" key="5">
    <source>
        <dbReference type="Proteomes" id="UP000541810"/>
    </source>
</evidence>
<accession>A0A7X0LLC3</accession>
<dbReference type="AlphaFoldDB" id="A0A7X0LLC3"/>
<feature type="transmembrane region" description="Helical" evidence="1">
    <location>
        <begin position="133"/>
        <end position="151"/>
    </location>
</feature>
<keyword evidence="1" id="KW-1133">Transmembrane helix</keyword>
<comment type="caution">
    <text evidence="4">The sequence shown here is derived from an EMBL/GenBank/DDBJ whole genome shotgun (WGS) entry which is preliminary data.</text>
</comment>
<dbReference type="GO" id="GO:0016020">
    <property type="term" value="C:membrane"/>
    <property type="evidence" value="ECO:0007669"/>
    <property type="project" value="GOC"/>
</dbReference>
<name>A0A7X0LLC3_9BACT</name>
<organism evidence="4 5">
    <name type="scientific">Algisphaera agarilytica</name>
    <dbReference type="NCBI Taxonomy" id="1385975"/>
    <lineage>
        <taxon>Bacteria</taxon>
        <taxon>Pseudomonadati</taxon>
        <taxon>Planctomycetota</taxon>
        <taxon>Phycisphaerae</taxon>
        <taxon>Phycisphaerales</taxon>
        <taxon>Phycisphaeraceae</taxon>
        <taxon>Algisphaera</taxon>
    </lineage>
</organism>
<dbReference type="GO" id="GO:0008915">
    <property type="term" value="F:lipid-A-disaccharide synthase activity"/>
    <property type="evidence" value="ECO:0007669"/>
    <property type="project" value="InterPro"/>
</dbReference>
<dbReference type="SMART" id="SM01259">
    <property type="entry name" value="LAB_N"/>
    <property type="match status" value="1"/>
</dbReference>
<keyword evidence="2" id="KW-0732">Signal</keyword>
<evidence type="ECO:0000256" key="2">
    <source>
        <dbReference type="SAM" id="SignalP"/>
    </source>
</evidence>
<dbReference type="EMBL" id="JACHGY010000001">
    <property type="protein sequence ID" value="MBB6430471.1"/>
    <property type="molecule type" value="Genomic_DNA"/>
</dbReference>
<reference evidence="4 5" key="1">
    <citation type="submission" date="2020-08" db="EMBL/GenBank/DDBJ databases">
        <title>Genomic Encyclopedia of Type Strains, Phase IV (KMG-IV): sequencing the most valuable type-strain genomes for metagenomic binning, comparative biology and taxonomic classification.</title>
        <authorList>
            <person name="Goeker M."/>
        </authorList>
    </citation>
    <scope>NUCLEOTIDE SEQUENCE [LARGE SCALE GENOMIC DNA]</scope>
    <source>
        <strain evidence="4 5">DSM 103725</strain>
    </source>
</reference>
<evidence type="ECO:0000256" key="1">
    <source>
        <dbReference type="SAM" id="Phobius"/>
    </source>
</evidence>
<dbReference type="Proteomes" id="UP000541810">
    <property type="component" value="Unassembled WGS sequence"/>
</dbReference>